<name>A0A1B2I7U5_9BACT</name>
<dbReference type="EMBL" id="CP016757">
    <property type="protein sequence ID" value="ANZ46050.1"/>
    <property type="molecule type" value="Genomic_DNA"/>
</dbReference>
<evidence type="ECO:0000313" key="1">
    <source>
        <dbReference type="EMBL" id="ANZ46050.1"/>
    </source>
</evidence>
<dbReference type="Pfam" id="PF11148">
    <property type="entry name" value="DUF2922"/>
    <property type="match status" value="1"/>
</dbReference>
<gene>
    <name evidence="1" type="ORF">BED41_13660</name>
</gene>
<dbReference type="Proteomes" id="UP000093044">
    <property type="component" value="Chromosome"/>
</dbReference>
<sequence>MKTIRMKFITEAGKNFYVSMDYAAPELSGAEGAAKVKAAADLILEQQPFDVTLVSCESAELIERTSTEIELTEAGA</sequence>
<proteinExistence type="predicted"/>
<dbReference type="GeneID" id="83058893"/>
<dbReference type="AlphaFoldDB" id="A0A1B2I7U5"/>
<dbReference type="STRING" id="1197717.BED41_13660"/>
<keyword evidence="2" id="KW-1185">Reference proteome</keyword>
<dbReference type="RefSeq" id="WP_066747473.1">
    <property type="nucleotide sequence ID" value="NZ_CALCLR010000083.1"/>
</dbReference>
<evidence type="ECO:0000313" key="2">
    <source>
        <dbReference type="Proteomes" id="UP000093044"/>
    </source>
</evidence>
<protein>
    <submittedName>
        <fullName evidence="1">Uncharacterized protein</fullName>
    </submittedName>
</protein>
<organism evidence="1 2">
    <name type="scientific">Cloacibacillus porcorum</name>
    <dbReference type="NCBI Taxonomy" id="1197717"/>
    <lineage>
        <taxon>Bacteria</taxon>
        <taxon>Thermotogati</taxon>
        <taxon>Synergistota</taxon>
        <taxon>Synergistia</taxon>
        <taxon>Synergistales</taxon>
        <taxon>Synergistaceae</taxon>
        <taxon>Cloacibacillus</taxon>
    </lineage>
</organism>
<accession>A0A1B2I7U5</accession>
<dbReference type="KEGG" id="cpor:BED41_13660"/>
<dbReference type="OrthoDB" id="5894at2"/>
<reference evidence="1" key="1">
    <citation type="submission" date="2016-08" db="EMBL/GenBank/DDBJ databases">
        <title>Complete genome of Cloacibacillus porcorum.</title>
        <authorList>
            <person name="Looft T."/>
            <person name="Bayles D.O."/>
            <person name="Alt D.P."/>
        </authorList>
    </citation>
    <scope>NUCLEOTIDE SEQUENCE [LARGE SCALE GENOMIC DNA]</scope>
    <source>
        <strain evidence="1">CL-84</strain>
    </source>
</reference>
<dbReference type="InterPro" id="IPR021321">
    <property type="entry name" value="DUF2922"/>
</dbReference>